<organism evidence="2 3">
    <name type="scientific">Pseudoclavibacter helvolus</name>
    <dbReference type="NCBI Taxonomy" id="255205"/>
    <lineage>
        <taxon>Bacteria</taxon>
        <taxon>Bacillati</taxon>
        <taxon>Actinomycetota</taxon>
        <taxon>Actinomycetes</taxon>
        <taxon>Micrococcales</taxon>
        <taxon>Microbacteriaceae</taxon>
        <taxon>Pseudoclavibacter</taxon>
    </lineage>
</organism>
<feature type="transmembrane region" description="Helical" evidence="1">
    <location>
        <begin position="149"/>
        <end position="175"/>
    </location>
</feature>
<feature type="transmembrane region" description="Helical" evidence="1">
    <location>
        <begin position="90"/>
        <end position="110"/>
    </location>
</feature>
<sequence length="207" mass="21694">MPSSSSVALDVTATGSAGAARLITELSTPALPVVVISLLCGISSAPGWAGLLWGAIPAVLCGVVPYAVLEIASRRGMLTDRHVTQKRQRPWAYGICLLSVGVSVVLLAVLGAPSMMFWALATMFAKLIAAGGITLVGPKVSVHAFCWSALCAFLALLFSPWWLLLGLVLPVIAWSRLRLGHHSPTEVVLGTVLGALVTAVAWFLQPM</sequence>
<dbReference type="Proteomes" id="UP000545286">
    <property type="component" value="Unassembled WGS sequence"/>
</dbReference>
<keyword evidence="3" id="KW-1185">Reference proteome</keyword>
<feature type="transmembrane region" description="Helical" evidence="1">
    <location>
        <begin position="187"/>
        <end position="204"/>
    </location>
</feature>
<keyword evidence="1" id="KW-0812">Transmembrane</keyword>
<dbReference type="InterPro" id="IPR036938">
    <property type="entry name" value="PAP2/HPO_sf"/>
</dbReference>
<evidence type="ECO:0000256" key="1">
    <source>
        <dbReference type="SAM" id="Phobius"/>
    </source>
</evidence>
<dbReference type="AlphaFoldDB" id="A0A7W4UMJ5"/>
<feature type="transmembrane region" description="Helical" evidence="1">
    <location>
        <begin position="51"/>
        <end position="69"/>
    </location>
</feature>
<gene>
    <name evidence="2" type="ORF">FHX72_001314</name>
</gene>
<dbReference type="Gene3D" id="1.20.144.10">
    <property type="entry name" value="Phosphatidic acid phosphatase type 2/haloperoxidase"/>
    <property type="match status" value="1"/>
</dbReference>
<comment type="caution">
    <text evidence="2">The sequence shown here is derived from an EMBL/GenBank/DDBJ whole genome shotgun (WGS) entry which is preliminary data.</text>
</comment>
<keyword evidence="1" id="KW-0472">Membrane</keyword>
<proteinExistence type="predicted"/>
<name>A0A7W4UMJ5_9MICO</name>
<reference evidence="2 3" key="1">
    <citation type="submission" date="2020-08" db="EMBL/GenBank/DDBJ databases">
        <title>Sequencing the genomes of 1000 actinobacteria strains.</title>
        <authorList>
            <person name="Klenk H.-P."/>
        </authorList>
    </citation>
    <scope>NUCLEOTIDE SEQUENCE [LARGE SCALE GENOMIC DNA]</scope>
    <source>
        <strain evidence="2 3">DSM 20419</strain>
    </source>
</reference>
<dbReference type="EMBL" id="JACHWJ010000001">
    <property type="protein sequence ID" value="MBB2957202.1"/>
    <property type="molecule type" value="Genomic_DNA"/>
</dbReference>
<evidence type="ECO:0000313" key="3">
    <source>
        <dbReference type="Proteomes" id="UP000545286"/>
    </source>
</evidence>
<keyword evidence="1" id="KW-1133">Transmembrane helix</keyword>
<dbReference type="RefSeq" id="WP_183623741.1">
    <property type="nucleotide sequence ID" value="NZ_JACHWJ010000001.1"/>
</dbReference>
<protein>
    <submittedName>
        <fullName evidence="2">Membrane-associated phospholipid phosphatase</fullName>
    </submittedName>
</protein>
<accession>A0A7W4UMJ5</accession>
<evidence type="ECO:0000313" key="2">
    <source>
        <dbReference type="EMBL" id="MBB2957202.1"/>
    </source>
</evidence>
<feature type="transmembrane region" description="Helical" evidence="1">
    <location>
        <begin position="116"/>
        <end position="137"/>
    </location>
</feature>
<dbReference type="SUPFAM" id="SSF48317">
    <property type="entry name" value="Acid phosphatase/Vanadium-dependent haloperoxidase"/>
    <property type="match status" value="1"/>
</dbReference>